<accession>A0A2M3ZVC2</accession>
<evidence type="ECO:0000313" key="1">
    <source>
        <dbReference type="EMBL" id="MBW32442.1"/>
    </source>
</evidence>
<organism evidence="1">
    <name type="scientific">Anopheles braziliensis</name>
    <dbReference type="NCBI Taxonomy" id="58242"/>
    <lineage>
        <taxon>Eukaryota</taxon>
        <taxon>Metazoa</taxon>
        <taxon>Ecdysozoa</taxon>
        <taxon>Arthropoda</taxon>
        <taxon>Hexapoda</taxon>
        <taxon>Insecta</taxon>
        <taxon>Pterygota</taxon>
        <taxon>Neoptera</taxon>
        <taxon>Endopterygota</taxon>
        <taxon>Diptera</taxon>
        <taxon>Nematocera</taxon>
        <taxon>Culicoidea</taxon>
        <taxon>Culicidae</taxon>
        <taxon>Anophelinae</taxon>
        <taxon>Anopheles</taxon>
    </lineage>
</organism>
<reference evidence="1" key="1">
    <citation type="submission" date="2018-01" db="EMBL/GenBank/DDBJ databases">
        <title>An insight into the sialome of Amazonian anophelines.</title>
        <authorList>
            <person name="Ribeiro J.M."/>
            <person name="Scarpassa V."/>
            <person name="Calvo E."/>
        </authorList>
    </citation>
    <scope>NUCLEOTIDE SEQUENCE</scope>
    <source>
        <tissue evidence="1">Salivary glands</tissue>
    </source>
</reference>
<dbReference type="AlphaFoldDB" id="A0A2M3ZVC2"/>
<proteinExistence type="predicted"/>
<dbReference type="EMBL" id="GGFM01011691">
    <property type="protein sequence ID" value="MBW32442.1"/>
    <property type="molecule type" value="Transcribed_RNA"/>
</dbReference>
<name>A0A2M3ZVC2_9DIPT</name>
<sequence length="77" mass="8242">MSVRLACRMECVPCFSLLIPECSACLMLSDEGSKLIINTSLHASSPFGASGDTLHTTMTFTMTTTTPHQLLALSFAT</sequence>
<protein>
    <submittedName>
        <fullName evidence="1">Putative secreted peptide</fullName>
    </submittedName>
</protein>